<proteinExistence type="predicted"/>
<keyword evidence="3" id="KW-1185">Reference proteome</keyword>
<feature type="compositionally biased region" description="Pro residues" evidence="1">
    <location>
        <begin position="47"/>
        <end position="57"/>
    </location>
</feature>
<evidence type="ECO:0000313" key="3">
    <source>
        <dbReference type="Proteomes" id="UP001418222"/>
    </source>
</evidence>
<accession>A0AAP0FVB1</accession>
<protein>
    <submittedName>
        <fullName evidence="2">Uncharacterized protein</fullName>
    </submittedName>
</protein>
<reference evidence="2 3" key="1">
    <citation type="journal article" date="2022" name="Nat. Plants">
        <title>Genomes of leafy and leafless Platanthera orchids illuminate the evolution of mycoheterotrophy.</title>
        <authorList>
            <person name="Li M.H."/>
            <person name="Liu K.W."/>
            <person name="Li Z."/>
            <person name="Lu H.C."/>
            <person name="Ye Q.L."/>
            <person name="Zhang D."/>
            <person name="Wang J.Y."/>
            <person name="Li Y.F."/>
            <person name="Zhong Z.M."/>
            <person name="Liu X."/>
            <person name="Yu X."/>
            <person name="Liu D.K."/>
            <person name="Tu X.D."/>
            <person name="Liu B."/>
            <person name="Hao Y."/>
            <person name="Liao X.Y."/>
            <person name="Jiang Y.T."/>
            <person name="Sun W.H."/>
            <person name="Chen J."/>
            <person name="Chen Y.Q."/>
            <person name="Ai Y."/>
            <person name="Zhai J.W."/>
            <person name="Wu S.S."/>
            <person name="Zhou Z."/>
            <person name="Hsiao Y.Y."/>
            <person name="Wu W.L."/>
            <person name="Chen Y.Y."/>
            <person name="Lin Y.F."/>
            <person name="Hsu J.L."/>
            <person name="Li C.Y."/>
            <person name="Wang Z.W."/>
            <person name="Zhao X."/>
            <person name="Zhong W.Y."/>
            <person name="Ma X.K."/>
            <person name="Ma L."/>
            <person name="Huang J."/>
            <person name="Chen G.Z."/>
            <person name="Huang M.Z."/>
            <person name="Huang L."/>
            <person name="Peng D.H."/>
            <person name="Luo Y.B."/>
            <person name="Zou S.Q."/>
            <person name="Chen S.P."/>
            <person name="Lan S."/>
            <person name="Tsai W.C."/>
            <person name="Van de Peer Y."/>
            <person name="Liu Z.J."/>
        </authorList>
    </citation>
    <scope>NUCLEOTIDE SEQUENCE [LARGE SCALE GENOMIC DNA]</scope>
    <source>
        <strain evidence="2">Lor287</strain>
    </source>
</reference>
<sequence>MMEAKGRLLAYALLDFSNYRFILLSESTSTSSSSSTSTSSTHISSTPLPPSLPHSTI</sequence>
<organism evidence="2 3">
    <name type="scientific">Platanthera zijinensis</name>
    <dbReference type="NCBI Taxonomy" id="2320716"/>
    <lineage>
        <taxon>Eukaryota</taxon>
        <taxon>Viridiplantae</taxon>
        <taxon>Streptophyta</taxon>
        <taxon>Embryophyta</taxon>
        <taxon>Tracheophyta</taxon>
        <taxon>Spermatophyta</taxon>
        <taxon>Magnoliopsida</taxon>
        <taxon>Liliopsida</taxon>
        <taxon>Asparagales</taxon>
        <taxon>Orchidaceae</taxon>
        <taxon>Orchidoideae</taxon>
        <taxon>Orchideae</taxon>
        <taxon>Orchidinae</taxon>
        <taxon>Platanthera</taxon>
    </lineage>
</organism>
<dbReference type="AlphaFoldDB" id="A0AAP0FVB1"/>
<gene>
    <name evidence="2" type="ORF">KSP39_PZI022288</name>
</gene>
<feature type="compositionally biased region" description="Low complexity" evidence="1">
    <location>
        <begin position="28"/>
        <end position="46"/>
    </location>
</feature>
<comment type="caution">
    <text evidence="2">The sequence shown here is derived from an EMBL/GenBank/DDBJ whole genome shotgun (WGS) entry which is preliminary data.</text>
</comment>
<evidence type="ECO:0000313" key="2">
    <source>
        <dbReference type="EMBL" id="KAK8916576.1"/>
    </source>
</evidence>
<dbReference type="EMBL" id="JBBWWQ010000020">
    <property type="protein sequence ID" value="KAK8916576.1"/>
    <property type="molecule type" value="Genomic_DNA"/>
</dbReference>
<name>A0AAP0FVB1_9ASPA</name>
<evidence type="ECO:0000256" key="1">
    <source>
        <dbReference type="SAM" id="MobiDB-lite"/>
    </source>
</evidence>
<dbReference type="Proteomes" id="UP001418222">
    <property type="component" value="Unassembled WGS sequence"/>
</dbReference>
<feature type="region of interest" description="Disordered" evidence="1">
    <location>
        <begin position="28"/>
        <end position="57"/>
    </location>
</feature>